<dbReference type="InParanoid" id="Q24F89"/>
<dbReference type="KEGG" id="tet:TTHERM_01310190"/>
<dbReference type="RefSeq" id="XP_001026680.1">
    <property type="nucleotide sequence ID" value="XM_001026680.1"/>
</dbReference>
<dbReference type="HOGENOM" id="CLU_551538_0_0_1"/>
<dbReference type="EMBL" id="GG662291">
    <property type="protein sequence ID" value="EAS06435.1"/>
    <property type="molecule type" value="Genomic_DNA"/>
</dbReference>
<dbReference type="Proteomes" id="UP000009168">
    <property type="component" value="Unassembled WGS sequence"/>
</dbReference>
<organism evidence="1 2">
    <name type="scientific">Tetrahymena thermophila (strain SB210)</name>
    <dbReference type="NCBI Taxonomy" id="312017"/>
    <lineage>
        <taxon>Eukaryota</taxon>
        <taxon>Sar</taxon>
        <taxon>Alveolata</taxon>
        <taxon>Ciliophora</taxon>
        <taxon>Intramacronucleata</taxon>
        <taxon>Oligohymenophorea</taxon>
        <taxon>Hymenostomatida</taxon>
        <taxon>Tetrahymenina</taxon>
        <taxon>Tetrahymenidae</taxon>
        <taxon>Tetrahymena</taxon>
    </lineage>
</organism>
<sequence>MQETQNFSQLIPLNESIFALSSSEKYNDENLDYFSVEFYEFFNTENYEENADSSKNQQILQFEKPQKTDEKKDDINQNFHKNLKITQTLKLIQKRVKTPRIYCEQFRRKKIDMINLNVEEVKLFDEALLFGNIKIESNYNDYDSLSSLSKIDTTSCINKIEQLVKYQKKGFLELILNTTHSNQQIHFRFLIFYFRKIHDHNFQRLSHSLAEYSKLLQNKVLPHIIQIRRLFLESPEFVDQAFLIYSNIEEKIKQRMMNSVKNTKFYKICLLKLNFQSKQLDLASQRVSYNLLELLGIHENNIDRVYNWSPQSLINFETNYKGQQRIENTIFQLQAFTQKQDNWQSSTTVIQTIDGIDIQAVCQQQYYYLNDIGIEIPSWVHYLDIVGVVLKYDVSPVQLQTVSKMRKGFELNLNLKDVGIEKNYTSNIPLENGKLKQLESQMLKEIFIEQYYPQLIIANNKDFNFTPDFTSENNKYKPSLKKNIKKSKSKIKNKI</sequence>
<dbReference type="AlphaFoldDB" id="Q24F89"/>
<accession>Q24F89</accession>
<gene>
    <name evidence="1" type="ORF">TTHERM_01310190</name>
</gene>
<keyword evidence="2" id="KW-1185">Reference proteome</keyword>
<dbReference type="GeneID" id="7827953"/>
<name>Q24F89_TETTS</name>
<proteinExistence type="predicted"/>
<evidence type="ECO:0000313" key="2">
    <source>
        <dbReference type="Proteomes" id="UP000009168"/>
    </source>
</evidence>
<protein>
    <submittedName>
        <fullName evidence="1">Uncharacterized protein</fullName>
    </submittedName>
</protein>
<evidence type="ECO:0000313" key="1">
    <source>
        <dbReference type="EMBL" id="EAS06435.1"/>
    </source>
</evidence>
<reference evidence="2" key="1">
    <citation type="journal article" date="2006" name="PLoS Biol.">
        <title>Macronuclear genome sequence of the ciliate Tetrahymena thermophila, a model eukaryote.</title>
        <authorList>
            <person name="Eisen J.A."/>
            <person name="Coyne R.S."/>
            <person name="Wu M."/>
            <person name="Wu D."/>
            <person name="Thiagarajan M."/>
            <person name="Wortman J.R."/>
            <person name="Badger J.H."/>
            <person name="Ren Q."/>
            <person name="Amedeo P."/>
            <person name="Jones K.M."/>
            <person name="Tallon L.J."/>
            <person name="Delcher A.L."/>
            <person name="Salzberg S.L."/>
            <person name="Silva J.C."/>
            <person name="Haas B.J."/>
            <person name="Majoros W.H."/>
            <person name="Farzad M."/>
            <person name="Carlton J.M."/>
            <person name="Smith R.K. Jr."/>
            <person name="Garg J."/>
            <person name="Pearlman R.E."/>
            <person name="Karrer K.M."/>
            <person name="Sun L."/>
            <person name="Manning G."/>
            <person name="Elde N.C."/>
            <person name="Turkewitz A.P."/>
            <person name="Asai D.J."/>
            <person name="Wilkes D.E."/>
            <person name="Wang Y."/>
            <person name="Cai H."/>
            <person name="Collins K."/>
            <person name="Stewart B.A."/>
            <person name="Lee S.R."/>
            <person name="Wilamowska K."/>
            <person name="Weinberg Z."/>
            <person name="Ruzzo W.L."/>
            <person name="Wloga D."/>
            <person name="Gaertig J."/>
            <person name="Frankel J."/>
            <person name="Tsao C.-C."/>
            <person name="Gorovsky M.A."/>
            <person name="Keeling P.J."/>
            <person name="Waller R.F."/>
            <person name="Patron N.J."/>
            <person name="Cherry J.M."/>
            <person name="Stover N.A."/>
            <person name="Krieger C.J."/>
            <person name="del Toro C."/>
            <person name="Ryder H.F."/>
            <person name="Williamson S.C."/>
            <person name="Barbeau R.A."/>
            <person name="Hamilton E.P."/>
            <person name="Orias E."/>
        </authorList>
    </citation>
    <scope>NUCLEOTIDE SEQUENCE [LARGE SCALE GENOMIC DNA]</scope>
    <source>
        <strain evidence="2">SB210</strain>
    </source>
</reference>